<gene>
    <name evidence="9" type="ORF">KR50_03140</name>
</gene>
<keyword evidence="3 9" id="KW-0808">Transferase</keyword>
<dbReference type="Proteomes" id="UP000031972">
    <property type="component" value="Unassembled WGS sequence"/>
</dbReference>
<evidence type="ECO:0000256" key="1">
    <source>
        <dbReference type="ARBA" id="ARBA00001933"/>
    </source>
</evidence>
<evidence type="ECO:0000256" key="3">
    <source>
        <dbReference type="ARBA" id="ARBA00022679"/>
    </source>
</evidence>
<dbReference type="PANTHER" id="PTHR30244">
    <property type="entry name" value="TRANSAMINASE"/>
    <property type="match status" value="1"/>
</dbReference>
<dbReference type="Gene3D" id="3.90.1150.10">
    <property type="entry name" value="Aspartate Aminotransferase, domain 1"/>
    <property type="match status" value="1"/>
</dbReference>
<dbReference type="GO" id="GO:0000271">
    <property type="term" value="P:polysaccharide biosynthetic process"/>
    <property type="evidence" value="ECO:0007669"/>
    <property type="project" value="TreeGrafter"/>
</dbReference>
<comment type="similarity">
    <text evidence="5 8">Belongs to the DegT/DnrJ/EryC1 family.</text>
</comment>
<dbReference type="EMBL" id="JXRR01000001">
    <property type="protein sequence ID" value="KIL52985.1"/>
    <property type="molecule type" value="Genomic_DNA"/>
</dbReference>
<evidence type="ECO:0000256" key="2">
    <source>
        <dbReference type="ARBA" id="ARBA00022576"/>
    </source>
</evidence>
<evidence type="ECO:0000256" key="8">
    <source>
        <dbReference type="RuleBase" id="RU004508"/>
    </source>
</evidence>
<comment type="caution">
    <text evidence="9">The sequence shown here is derived from an EMBL/GenBank/DDBJ whole genome shotgun (WGS) entry which is preliminary data.</text>
</comment>
<organism evidence="9 10">
    <name type="scientific">Jeotgalibacillus campisalis</name>
    <dbReference type="NCBI Taxonomy" id="220754"/>
    <lineage>
        <taxon>Bacteria</taxon>
        <taxon>Bacillati</taxon>
        <taxon>Bacillota</taxon>
        <taxon>Bacilli</taxon>
        <taxon>Bacillales</taxon>
        <taxon>Caryophanaceae</taxon>
        <taxon>Jeotgalibacillus</taxon>
    </lineage>
</organism>
<evidence type="ECO:0000313" key="10">
    <source>
        <dbReference type="Proteomes" id="UP000031972"/>
    </source>
</evidence>
<dbReference type="AlphaFoldDB" id="A0A0C2RRX1"/>
<dbReference type="CDD" id="cd00616">
    <property type="entry name" value="AHBA_syn"/>
    <property type="match status" value="1"/>
</dbReference>
<evidence type="ECO:0000313" key="9">
    <source>
        <dbReference type="EMBL" id="KIL52985.1"/>
    </source>
</evidence>
<accession>A0A0C2RRX1</accession>
<proteinExistence type="inferred from homology"/>
<evidence type="ECO:0000256" key="7">
    <source>
        <dbReference type="PIRSR" id="PIRSR000390-2"/>
    </source>
</evidence>
<dbReference type="SUPFAM" id="SSF53383">
    <property type="entry name" value="PLP-dependent transferases"/>
    <property type="match status" value="1"/>
</dbReference>
<dbReference type="InterPro" id="IPR015421">
    <property type="entry name" value="PyrdxlP-dep_Trfase_major"/>
</dbReference>
<dbReference type="FunFam" id="3.40.640.10:FF:000090">
    <property type="entry name" value="Pyridoxal phosphate-dependent aminotransferase"/>
    <property type="match status" value="1"/>
</dbReference>
<feature type="active site" description="Proton acceptor" evidence="6">
    <location>
        <position position="191"/>
    </location>
</feature>
<dbReference type="GO" id="GO:0030170">
    <property type="term" value="F:pyridoxal phosphate binding"/>
    <property type="evidence" value="ECO:0007669"/>
    <property type="project" value="TreeGrafter"/>
</dbReference>
<dbReference type="PATRIC" id="fig|220754.4.peg.320"/>
<name>A0A0C2RRX1_9BACL</name>
<evidence type="ECO:0000256" key="6">
    <source>
        <dbReference type="PIRSR" id="PIRSR000390-1"/>
    </source>
</evidence>
<comment type="cofactor">
    <cofactor evidence="1">
        <name>pyridoxal 5'-phosphate</name>
        <dbReference type="ChEBI" id="CHEBI:597326"/>
    </cofactor>
</comment>
<protein>
    <submittedName>
        <fullName evidence="9">Pyridoxal phosphate-dependent aminotransferase</fullName>
    </submittedName>
</protein>
<evidence type="ECO:0000256" key="4">
    <source>
        <dbReference type="ARBA" id="ARBA00022898"/>
    </source>
</evidence>
<dbReference type="InterPro" id="IPR000653">
    <property type="entry name" value="DegT/StrS_aminotransferase"/>
</dbReference>
<evidence type="ECO:0000256" key="5">
    <source>
        <dbReference type="ARBA" id="ARBA00037999"/>
    </source>
</evidence>
<dbReference type="Gene3D" id="3.40.640.10">
    <property type="entry name" value="Type I PLP-dependent aspartate aminotransferase-like (Major domain)"/>
    <property type="match status" value="1"/>
</dbReference>
<sequence length="390" mass="43300">MKNSKIYLSPPHMSGNEQDLIKEAFETNWIAPLGPHVDAFEQEVASIVGKKAALAVVSGTAAIHLSLALLDIKSGDKVFCSSLTFVASANPILYQGAEPVFIDSEPDTWNMSPHALEKAMEEYYLQNDLPKAVIVVNLYGQSAKMDEIIEICDRFEVPIVEDAAESFGSTYKGKPSGSFGKYGVFSFNGNKIITTSGGGMLVSDDVEAIERARFLATQARDPASHYQHSQMGYNYRMSNILAGLGIAQLQVLELRVGARRKIFNRYLKELGALPGISFIEELQQTKTNRWLSAVTVDEDITSVSVKQILEHMGEKNIEARQVWKPLHLQPLFEGNRYFPHDDREESVSEHLFNTGICLPSGSNLTEDDQTRVIEQFKEALQKAVVNQVVL</sequence>
<dbReference type="InterPro" id="IPR015422">
    <property type="entry name" value="PyrdxlP-dep_Trfase_small"/>
</dbReference>
<feature type="modified residue" description="N6-(pyridoxal phosphate)lysine" evidence="7">
    <location>
        <position position="191"/>
    </location>
</feature>
<reference evidence="9 10" key="1">
    <citation type="submission" date="2015-01" db="EMBL/GenBank/DDBJ databases">
        <title>Jeotgalibacillus campisalis genome sequencing.</title>
        <authorList>
            <person name="Goh K.M."/>
            <person name="Chan K.-G."/>
            <person name="Yaakop A.S."/>
            <person name="Ee R."/>
            <person name="Gan H.M."/>
            <person name="Chan C.S."/>
        </authorList>
    </citation>
    <scope>NUCLEOTIDE SEQUENCE [LARGE SCALE GENOMIC DNA]</scope>
    <source>
        <strain evidence="9 10">SF-57</strain>
    </source>
</reference>
<keyword evidence="2 9" id="KW-0032">Aminotransferase</keyword>
<dbReference type="Pfam" id="PF01041">
    <property type="entry name" value="DegT_DnrJ_EryC1"/>
    <property type="match status" value="1"/>
</dbReference>
<dbReference type="InterPro" id="IPR015424">
    <property type="entry name" value="PyrdxlP-dep_Trfase"/>
</dbReference>
<keyword evidence="10" id="KW-1185">Reference proteome</keyword>
<dbReference type="GO" id="GO:0008483">
    <property type="term" value="F:transaminase activity"/>
    <property type="evidence" value="ECO:0007669"/>
    <property type="project" value="UniProtKB-KW"/>
</dbReference>
<keyword evidence="4 7" id="KW-0663">Pyridoxal phosphate</keyword>
<dbReference type="PANTHER" id="PTHR30244:SF34">
    <property type="entry name" value="DTDP-4-AMINO-4,6-DIDEOXYGALACTOSE TRANSAMINASE"/>
    <property type="match status" value="1"/>
</dbReference>
<dbReference type="PIRSF" id="PIRSF000390">
    <property type="entry name" value="PLP_StrS"/>
    <property type="match status" value="1"/>
</dbReference>